<keyword evidence="3" id="KW-0496">Mitochondrion</keyword>
<evidence type="ECO:0000256" key="6">
    <source>
        <dbReference type="SAM" id="MobiDB-lite"/>
    </source>
</evidence>
<dbReference type="PROSITE" id="PS51886">
    <property type="entry name" value="TLDC"/>
    <property type="match status" value="1"/>
</dbReference>
<dbReference type="SMART" id="SM00584">
    <property type="entry name" value="TLDc"/>
    <property type="match status" value="1"/>
</dbReference>
<feature type="compositionally biased region" description="Polar residues" evidence="6">
    <location>
        <begin position="272"/>
        <end position="310"/>
    </location>
</feature>
<accession>A0ABR4PKW7</accession>
<dbReference type="Proteomes" id="UP001629113">
    <property type="component" value="Unassembled WGS sequence"/>
</dbReference>
<evidence type="ECO:0000256" key="4">
    <source>
        <dbReference type="ARBA" id="ARBA00037112"/>
    </source>
</evidence>
<dbReference type="Pfam" id="PF07534">
    <property type="entry name" value="TLD"/>
    <property type="match status" value="2"/>
</dbReference>
<dbReference type="PANTHER" id="PTHR23354:SF62">
    <property type="entry name" value="MUSTARD, ISOFORM V"/>
    <property type="match status" value="1"/>
</dbReference>
<evidence type="ECO:0000256" key="5">
    <source>
        <dbReference type="ARBA" id="ARBA00040604"/>
    </source>
</evidence>
<organism evidence="8 9">
    <name type="scientific">Phlyctema vagabunda</name>
    <dbReference type="NCBI Taxonomy" id="108571"/>
    <lineage>
        <taxon>Eukaryota</taxon>
        <taxon>Fungi</taxon>
        <taxon>Dikarya</taxon>
        <taxon>Ascomycota</taxon>
        <taxon>Pezizomycotina</taxon>
        <taxon>Leotiomycetes</taxon>
        <taxon>Helotiales</taxon>
        <taxon>Dermateaceae</taxon>
        <taxon>Phlyctema</taxon>
    </lineage>
</organism>
<comment type="caution">
    <text evidence="8">The sequence shown here is derived from an EMBL/GenBank/DDBJ whole genome shotgun (WGS) entry which is preliminary data.</text>
</comment>
<evidence type="ECO:0000256" key="3">
    <source>
        <dbReference type="ARBA" id="ARBA00023128"/>
    </source>
</evidence>
<evidence type="ECO:0000313" key="8">
    <source>
        <dbReference type="EMBL" id="KAL3423969.1"/>
    </source>
</evidence>
<dbReference type="EMBL" id="JBFCZG010000004">
    <property type="protein sequence ID" value="KAL3423969.1"/>
    <property type="molecule type" value="Genomic_DNA"/>
</dbReference>
<gene>
    <name evidence="8" type="ORF">PVAG01_05716</name>
</gene>
<reference evidence="8 9" key="1">
    <citation type="submission" date="2024-06" db="EMBL/GenBank/DDBJ databases">
        <title>Complete genome of Phlyctema vagabunda strain 19-DSS-EL-015.</title>
        <authorList>
            <person name="Fiorenzani C."/>
        </authorList>
    </citation>
    <scope>NUCLEOTIDE SEQUENCE [LARGE SCALE GENOMIC DNA]</scope>
    <source>
        <strain evidence="8 9">19-DSS-EL-015</strain>
    </source>
</reference>
<dbReference type="InterPro" id="IPR006571">
    <property type="entry name" value="TLDc_dom"/>
</dbReference>
<comment type="similarity">
    <text evidence="2">Belongs to the OXR1 family.</text>
</comment>
<comment type="function">
    <text evidence="4">May be involved in protection from oxidative damage.</text>
</comment>
<name>A0ABR4PKW7_9HELO</name>
<comment type="subcellular location">
    <subcellularLocation>
        <location evidence="1">Mitochondrion</location>
    </subcellularLocation>
</comment>
<dbReference type="PANTHER" id="PTHR23354">
    <property type="entry name" value="NUCLEOLAR PROTEIN 7/ESTROGEN RECEPTOR COACTIVATOR-RELATED"/>
    <property type="match status" value="1"/>
</dbReference>
<keyword evidence="9" id="KW-1185">Reference proteome</keyword>
<protein>
    <recommendedName>
        <fullName evidence="5">Oxidation resistance protein 1</fullName>
    </recommendedName>
</protein>
<evidence type="ECO:0000313" key="9">
    <source>
        <dbReference type="Proteomes" id="UP001629113"/>
    </source>
</evidence>
<proteinExistence type="inferred from homology"/>
<evidence type="ECO:0000256" key="2">
    <source>
        <dbReference type="ARBA" id="ARBA00009540"/>
    </source>
</evidence>
<feature type="region of interest" description="Disordered" evidence="6">
    <location>
        <begin position="268"/>
        <end position="310"/>
    </location>
</feature>
<sequence length="391" mass="42069">MLIRDTTPETKQGVNEPGFKLPSFSTICPQSTNFKGCNSGNLEPPKGLKILLCTESASIMAARGFYENTPTSSSSGESTPALSSSFYVPTVISSSVSGLLRRFSAEPSQSTTKSQDTFSPVHSPTFPHSGVFTPHRTASPFQPPPLYPVSLNGYRSSTSESAHLLTRALAEEIRLLVPPRLQLCEEWNLIYSLDQDGVSLGTLYKKCDDLRGLRNGFVLVVKDGDGGLFGAYLTEAPHPAPHYFGTGECFLWRASILSTSLVMRNLPPPPSSDTTNAQRTTTIGIPNPGTASATSSLLSPQAPSFPSGTSTPERIRFKAFPYSGVNDYLMLCETGFLSVGGGDGKYGLWLDDSFEKGITSHCLTFGNEPLSEEGEKFGIIGVELWSIGNLN</sequence>
<feature type="domain" description="TLDc" evidence="7">
    <location>
        <begin position="163"/>
        <end position="388"/>
    </location>
</feature>
<evidence type="ECO:0000259" key="7">
    <source>
        <dbReference type="PROSITE" id="PS51886"/>
    </source>
</evidence>
<evidence type="ECO:0000256" key="1">
    <source>
        <dbReference type="ARBA" id="ARBA00004173"/>
    </source>
</evidence>